<feature type="domain" description="AMP-dependent synthetase/ligase" evidence="5">
    <location>
        <begin position="157"/>
        <end position="324"/>
    </location>
</feature>
<organism evidence="7">
    <name type="scientific">Hyalella azteca</name>
    <name type="common">Amphipod</name>
    <dbReference type="NCBI Taxonomy" id="294128"/>
    <lineage>
        <taxon>Eukaryota</taxon>
        <taxon>Metazoa</taxon>
        <taxon>Ecdysozoa</taxon>
        <taxon>Arthropoda</taxon>
        <taxon>Crustacea</taxon>
        <taxon>Multicrustacea</taxon>
        <taxon>Malacostraca</taxon>
        <taxon>Eumalacostraca</taxon>
        <taxon>Peracarida</taxon>
        <taxon>Amphipoda</taxon>
        <taxon>Senticaudata</taxon>
        <taxon>Talitrida</taxon>
        <taxon>Talitroidea</taxon>
        <taxon>Hyalellidae</taxon>
        <taxon>Hyalella</taxon>
    </lineage>
</organism>
<dbReference type="Gene3D" id="2.30.38.10">
    <property type="entry name" value="Luciferase, Domain 3"/>
    <property type="match status" value="1"/>
</dbReference>
<reference evidence="7" key="2">
    <citation type="journal article" date="2018" name="Environ. Sci. Technol.">
        <title>The Toxicogenome of Hyalella azteca: A Model for Sediment Ecotoxicology and Evolutionary Toxicology.</title>
        <authorList>
            <person name="Poynton H.C."/>
            <person name="Hasenbein S."/>
            <person name="Benoit J.B."/>
            <person name="Sepulveda M.S."/>
            <person name="Poelchau M.F."/>
            <person name="Hughes D.S.T."/>
            <person name="Murali S.C."/>
            <person name="Chen S."/>
            <person name="Glastad K.M."/>
            <person name="Goodisman M.A.D."/>
            <person name="Werren J.H."/>
            <person name="Vineis J.H."/>
            <person name="Bowen J.L."/>
            <person name="Friedrich M."/>
            <person name="Jones J."/>
            <person name="Robertson H.M."/>
            <person name="Feyereisen R."/>
            <person name="Mechler-Hickson A."/>
            <person name="Mathers N."/>
            <person name="Lee C.E."/>
            <person name="Colbourne J.K."/>
            <person name="Biales A."/>
            <person name="Johnston J.S."/>
            <person name="Wellborn G.A."/>
            <person name="Rosendale A.J."/>
            <person name="Cridge A.G."/>
            <person name="Munoz-Torres M.C."/>
            <person name="Bain P.A."/>
            <person name="Manny A.R."/>
            <person name="Major K.M."/>
            <person name="Lambert F.N."/>
            <person name="Vulpe C.D."/>
            <person name="Tuck P."/>
            <person name="Blalock B.J."/>
            <person name="Lin Y.Y."/>
            <person name="Smith M.E."/>
            <person name="Ochoa-Acuna H."/>
            <person name="Chen M.M."/>
            <person name="Childers C.P."/>
            <person name="Qu J."/>
            <person name="Dugan S."/>
            <person name="Lee S.L."/>
            <person name="Chao H."/>
            <person name="Dinh H."/>
            <person name="Han Y."/>
            <person name="Doddapaneni H."/>
            <person name="Worley K.C."/>
            <person name="Muzny D.M."/>
            <person name="Gibbs R.A."/>
            <person name="Richards S."/>
        </authorList>
    </citation>
    <scope>NUCLEOTIDE SEQUENCE</scope>
    <source>
        <strain evidence="7">HAZT.00-mixed</strain>
        <tissue evidence="7">Whole organism</tissue>
    </source>
</reference>
<dbReference type="FunFam" id="3.30.300.30:FF:000007">
    <property type="entry name" value="4-coumarate--CoA ligase 2"/>
    <property type="match status" value="1"/>
</dbReference>
<dbReference type="InterPro" id="IPR000873">
    <property type="entry name" value="AMP-dep_synth/lig_dom"/>
</dbReference>
<dbReference type="GO" id="GO:0016405">
    <property type="term" value="F:CoA-ligase activity"/>
    <property type="evidence" value="ECO:0007669"/>
    <property type="project" value="TreeGrafter"/>
</dbReference>
<comment type="caution">
    <text evidence="7">The sequence shown here is derived from an EMBL/GenBank/DDBJ whole genome shotgun (WGS) entry which is preliminary data.</text>
</comment>
<keyword evidence="3" id="KW-0576">Peroxisome</keyword>
<dbReference type="InterPro" id="IPR025110">
    <property type="entry name" value="AMP-bd_C"/>
</dbReference>
<dbReference type="Gene3D" id="3.30.300.30">
    <property type="match status" value="1"/>
</dbReference>
<feature type="domain" description="AMP-dependent synthetase/ligase" evidence="5">
    <location>
        <begin position="7"/>
        <end position="93"/>
    </location>
</feature>
<comment type="subcellular location">
    <subcellularLocation>
        <location evidence="1">Peroxisome</location>
    </subcellularLocation>
</comment>
<proteinExistence type="inferred from homology"/>
<name>A0A6A0HE43_HYAAZ</name>
<evidence type="ECO:0000256" key="1">
    <source>
        <dbReference type="ARBA" id="ARBA00004275"/>
    </source>
</evidence>
<dbReference type="InterPro" id="IPR042099">
    <property type="entry name" value="ANL_N_sf"/>
</dbReference>
<keyword evidence="4" id="KW-1133">Transmembrane helix</keyword>
<accession>A0A6A0HE43</accession>
<dbReference type="AlphaFoldDB" id="A0A6A0HE43"/>
<sequence>MIDGITGRVLTYGRLIDGIQRWGAVVQERWSPGSPPPTVGIFMRNCPDYPIIFFGTTLVGGVVTPLNPSYTAEEVAVQLADSGASLLVVEAALEAVALKSIGLLSARGMPPPALFLLGDSKSGNSDLRAMLEDSTAPFAKHVDMYLKMILFALVDVAARLLGLIPFYHIYGIVSIMLKGLKISSTVVTLPRFQPSSFIRALQEHKAISGSKIFFTNLTVMNLAPPLLKFLNESNDVKREFLQSCHTVGCGGAPLSTSSKEKFTNKFGDGTDLYEGKIDRKLGRCGKLLPRVQAKIVDMDTGAALPPNGNGELCLKTPCMMKGYHNRPDATRETIDEDGWLHTGDVAVHDEDGFFSIVDRIKELIKVKGFQVSPSEIENVLLKHPAIADAGVTGIPHEDYGEVPRAYIISSKGSSVTENEINNYMKEHLAPYKQLLGGIKFVTDLPKNPSGKLLRKVLAKTAEQEESLVVENIVPPTQL</sequence>
<dbReference type="EMBL" id="JQDR03001345">
    <property type="protein sequence ID" value="KAA0203564.1"/>
    <property type="molecule type" value="Genomic_DNA"/>
</dbReference>
<reference evidence="7" key="1">
    <citation type="submission" date="2014-08" db="EMBL/GenBank/DDBJ databases">
        <authorList>
            <person name="Murali S."/>
            <person name="Richards S."/>
            <person name="Bandaranaike D."/>
            <person name="Bellair M."/>
            <person name="Blankenburg K."/>
            <person name="Chao H."/>
            <person name="Dinh H."/>
            <person name="Doddapaneni H."/>
            <person name="Dugan-Rocha S."/>
            <person name="Elkadiri S."/>
            <person name="Gnanaolivu R."/>
            <person name="Hughes D."/>
            <person name="Lee S."/>
            <person name="Li M."/>
            <person name="Ming W."/>
            <person name="Munidasa M."/>
            <person name="Muniz J."/>
            <person name="Nguyen L."/>
            <person name="Osuji N."/>
            <person name="Pu L.-L."/>
            <person name="Puazo M."/>
            <person name="Skinner E."/>
            <person name="Qu C."/>
            <person name="Quiroz J."/>
            <person name="Raj R."/>
            <person name="Weissenberger G."/>
            <person name="Xin Y."/>
            <person name="Zou X."/>
            <person name="Han Y."/>
            <person name="Worley K."/>
            <person name="Muzny D."/>
            <person name="Gibbs R."/>
        </authorList>
    </citation>
    <scope>NUCLEOTIDE SEQUENCE</scope>
    <source>
        <strain evidence="7">HAZT.00-mixed</strain>
        <tissue evidence="7">Whole organism</tissue>
    </source>
</reference>
<dbReference type="Pfam" id="PF00501">
    <property type="entry name" value="AMP-binding"/>
    <property type="match status" value="2"/>
</dbReference>
<feature type="domain" description="AMP-binding enzyme C-terminal" evidence="6">
    <location>
        <begin position="375"/>
        <end position="451"/>
    </location>
</feature>
<protein>
    <submittedName>
        <fullName evidence="7">Uncharacterized protein</fullName>
    </submittedName>
</protein>
<feature type="transmembrane region" description="Helical" evidence="4">
    <location>
        <begin position="148"/>
        <end position="170"/>
    </location>
</feature>
<evidence type="ECO:0000313" key="7">
    <source>
        <dbReference type="EMBL" id="KAA0203564.1"/>
    </source>
</evidence>
<dbReference type="Gene3D" id="3.40.50.12780">
    <property type="entry name" value="N-terminal domain of ligase-like"/>
    <property type="match status" value="1"/>
</dbReference>
<comment type="similarity">
    <text evidence="2">Belongs to the ATP-dependent AMP-binding enzyme family.</text>
</comment>
<reference evidence="7" key="3">
    <citation type="submission" date="2019-06" db="EMBL/GenBank/DDBJ databases">
        <authorList>
            <person name="Poynton C."/>
            <person name="Hasenbein S."/>
            <person name="Benoit J.B."/>
            <person name="Sepulveda M.S."/>
            <person name="Poelchau M.F."/>
            <person name="Murali S.C."/>
            <person name="Chen S."/>
            <person name="Glastad K.M."/>
            <person name="Werren J.H."/>
            <person name="Vineis J.H."/>
            <person name="Bowen J.L."/>
            <person name="Friedrich M."/>
            <person name="Jones J."/>
            <person name="Robertson H.M."/>
            <person name="Feyereisen R."/>
            <person name="Mechler-Hickson A."/>
            <person name="Mathers N."/>
            <person name="Lee C.E."/>
            <person name="Colbourne J.K."/>
            <person name="Biales A."/>
            <person name="Johnston J.S."/>
            <person name="Wellborn G.A."/>
            <person name="Rosendale A.J."/>
            <person name="Cridge A.G."/>
            <person name="Munoz-Torres M.C."/>
            <person name="Bain P.A."/>
            <person name="Manny A.R."/>
            <person name="Major K.M."/>
            <person name="Lambert F.N."/>
            <person name="Vulpe C.D."/>
            <person name="Tuck P."/>
            <person name="Blalock B.J."/>
            <person name="Lin Y.-Y."/>
            <person name="Smith M.E."/>
            <person name="Ochoa-Acuna H."/>
            <person name="Chen M.-J.M."/>
            <person name="Childers C.P."/>
            <person name="Qu J."/>
            <person name="Dugan S."/>
            <person name="Lee S.L."/>
            <person name="Chao H."/>
            <person name="Dinh H."/>
            <person name="Han Y."/>
            <person name="Doddapaneni H."/>
            <person name="Worley K.C."/>
            <person name="Muzny D.M."/>
            <person name="Gibbs R.A."/>
            <person name="Richards S."/>
        </authorList>
    </citation>
    <scope>NUCLEOTIDE SEQUENCE</scope>
    <source>
        <strain evidence="7">HAZT.00-mixed</strain>
        <tissue evidence="7">Whole organism</tissue>
    </source>
</reference>
<evidence type="ECO:0000259" key="5">
    <source>
        <dbReference type="Pfam" id="PF00501"/>
    </source>
</evidence>
<keyword evidence="4" id="KW-0812">Transmembrane</keyword>
<dbReference type="Proteomes" id="UP000711488">
    <property type="component" value="Unassembled WGS sequence"/>
</dbReference>
<gene>
    <name evidence="7" type="ORF">HAZT_HAZT002804</name>
</gene>
<dbReference type="GO" id="GO:0005777">
    <property type="term" value="C:peroxisome"/>
    <property type="evidence" value="ECO:0007669"/>
    <property type="project" value="UniProtKB-SubCell"/>
</dbReference>
<evidence type="ECO:0000256" key="2">
    <source>
        <dbReference type="ARBA" id="ARBA00006432"/>
    </source>
</evidence>
<keyword evidence="4" id="KW-0472">Membrane</keyword>
<evidence type="ECO:0000259" key="6">
    <source>
        <dbReference type="Pfam" id="PF13193"/>
    </source>
</evidence>
<dbReference type="PANTHER" id="PTHR24096">
    <property type="entry name" value="LONG-CHAIN-FATTY-ACID--COA LIGASE"/>
    <property type="match status" value="1"/>
</dbReference>
<dbReference type="Gene3D" id="3.40.50.980">
    <property type="match status" value="1"/>
</dbReference>
<dbReference type="Pfam" id="PF13193">
    <property type="entry name" value="AMP-binding_C"/>
    <property type="match status" value="1"/>
</dbReference>
<evidence type="ECO:0000256" key="4">
    <source>
        <dbReference type="SAM" id="Phobius"/>
    </source>
</evidence>
<dbReference type="PANTHER" id="PTHR24096:SF422">
    <property type="entry name" value="BCDNA.GH02901"/>
    <property type="match status" value="1"/>
</dbReference>
<evidence type="ECO:0000256" key="3">
    <source>
        <dbReference type="ARBA" id="ARBA00023140"/>
    </source>
</evidence>
<dbReference type="InterPro" id="IPR045851">
    <property type="entry name" value="AMP-bd_C_sf"/>
</dbReference>
<dbReference type="SUPFAM" id="SSF56801">
    <property type="entry name" value="Acetyl-CoA synthetase-like"/>
    <property type="match status" value="1"/>
</dbReference>